<comment type="caution">
    <text evidence="3">The sequence shown here is derived from an EMBL/GenBank/DDBJ whole genome shotgun (WGS) entry which is preliminary data.</text>
</comment>
<organism evidence="3 4">
    <name type="scientific">Lentzea atacamensis</name>
    <dbReference type="NCBI Taxonomy" id="531938"/>
    <lineage>
        <taxon>Bacteria</taxon>
        <taxon>Bacillati</taxon>
        <taxon>Actinomycetota</taxon>
        <taxon>Actinomycetes</taxon>
        <taxon>Pseudonocardiales</taxon>
        <taxon>Pseudonocardiaceae</taxon>
        <taxon>Lentzea</taxon>
    </lineage>
</organism>
<dbReference type="EMBL" id="QLTT01000021">
    <property type="protein sequence ID" value="RAS57839.1"/>
    <property type="molecule type" value="Genomic_DNA"/>
</dbReference>
<evidence type="ECO:0000256" key="1">
    <source>
        <dbReference type="SAM" id="MobiDB-lite"/>
    </source>
</evidence>
<dbReference type="Pfam" id="PF07228">
    <property type="entry name" value="SpoIIE"/>
    <property type="match status" value="1"/>
</dbReference>
<name>A0ABX9DV11_9PSEU</name>
<feature type="region of interest" description="Disordered" evidence="1">
    <location>
        <begin position="1"/>
        <end position="25"/>
    </location>
</feature>
<dbReference type="SUPFAM" id="SSF81606">
    <property type="entry name" value="PP2C-like"/>
    <property type="match status" value="1"/>
</dbReference>
<sequence>MSILSATHPSLPLRAATATREGSTPPNMDAAAIFESETGAIAAAVVDGIGKDPVGAKAMQLVADVAVRIAPSRQILAAILTAAGVIDDAGTEDHVPDGVIAVALTSPGDVTLIGWVGDSHIYSWNGERLLRRTTPHTMGEYLRQNGDIDLAPEHDNWVRIALSTATPATVALAEIPHGELVIIASDGLDETLLEEIEALVKQHAEDPQALADALVGAVREDDEGHRDDATVAVLLPLIVGDGVG</sequence>
<gene>
    <name evidence="3" type="ORF">C8D87_12122</name>
</gene>
<dbReference type="SMART" id="SM00332">
    <property type="entry name" value="PP2Cc"/>
    <property type="match status" value="1"/>
</dbReference>
<dbReference type="InterPro" id="IPR001932">
    <property type="entry name" value="PPM-type_phosphatase-like_dom"/>
</dbReference>
<dbReference type="InterPro" id="IPR036457">
    <property type="entry name" value="PPM-type-like_dom_sf"/>
</dbReference>
<reference evidence="3 4" key="1">
    <citation type="submission" date="2018-06" db="EMBL/GenBank/DDBJ databases">
        <title>Genomic Encyclopedia of Type Strains, Phase IV (KMG-IV): sequencing the most valuable type-strain genomes for metagenomic binning, comparative biology and taxonomic classification.</title>
        <authorList>
            <person name="Goeker M."/>
        </authorList>
    </citation>
    <scope>NUCLEOTIDE SEQUENCE [LARGE SCALE GENOMIC DNA]</scope>
    <source>
        <strain evidence="3 4">DSM 45479</strain>
    </source>
</reference>
<protein>
    <submittedName>
        <fullName evidence="3">Serine/threonine protein phosphatase PrpC</fullName>
    </submittedName>
</protein>
<keyword evidence="4" id="KW-1185">Reference proteome</keyword>
<dbReference type="Gene3D" id="3.60.40.10">
    <property type="entry name" value="PPM-type phosphatase domain"/>
    <property type="match status" value="1"/>
</dbReference>
<proteinExistence type="predicted"/>
<dbReference type="Proteomes" id="UP000248714">
    <property type="component" value="Unassembled WGS sequence"/>
</dbReference>
<evidence type="ECO:0000259" key="2">
    <source>
        <dbReference type="PROSITE" id="PS51746"/>
    </source>
</evidence>
<evidence type="ECO:0000313" key="3">
    <source>
        <dbReference type="EMBL" id="RAS57839.1"/>
    </source>
</evidence>
<dbReference type="PROSITE" id="PS51746">
    <property type="entry name" value="PPM_2"/>
    <property type="match status" value="1"/>
</dbReference>
<feature type="domain" description="PPM-type phosphatase" evidence="2">
    <location>
        <begin position="13"/>
        <end position="236"/>
    </location>
</feature>
<accession>A0ABX9DV11</accession>
<evidence type="ECO:0000313" key="4">
    <source>
        <dbReference type="Proteomes" id="UP000248714"/>
    </source>
</evidence>